<dbReference type="HOGENOM" id="CLU_009710_9_4_9"/>
<evidence type="ECO:0000256" key="11">
    <source>
        <dbReference type="ARBA" id="ARBA00023146"/>
    </source>
</evidence>
<dbReference type="FunFam" id="1.10.730.10:FF:000026">
    <property type="entry name" value="Methionine--tRNA ligase"/>
    <property type="match status" value="1"/>
</dbReference>
<evidence type="ECO:0000313" key="17">
    <source>
        <dbReference type="Proteomes" id="UP000004191"/>
    </source>
</evidence>
<dbReference type="PROSITE" id="PS50886">
    <property type="entry name" value="TRBD"/>
    <property type="match status" value="1"/>
</dbReference>
<dbReference type="InterPro" id="IPR004495">
    <property type="entry name" value="Met-tRNA-synth_bsu_C"/>
</dbReference>
<dbReference type="eggNOG" id="COG0143">
    <property type="taxonomic scope" value="Bacteria"/>
</dbReference>
<feature type="short sequence motif" description="'KMSKS' region" evidence="13">
    <location>
        <begin position="302"/>
        <end position="306"/>
    </location>
</feature>
<keyword evidence="7 13" id="KW-0547">Nucleotide-binding</keyword>
<evidence type="ECO:0000256" key="3">
    <source>
        <dbReference type="ARBA" id="ARBA00011738"/>
    </source>
</evidence>
<name>H3NL93_9FIRM</name>
<keyword evidence="10 13" id="KW-0648">Protein biosynthesis</keyword>
<evidence type="ECO:0000256" key="2">
    <source>
        <dbReference type="ARBA" id="ARBA00004496"/>
    </source>
</evidence>
<comment type="caution">
    <text evidence="13">Lacks conserved residue(s) required for the propagation of feature annotation.</text>
</comment>
<dbReference type="InterPro" id="IPR023457">
    <property type="entry name" value="Met-tRNA_synth_2"/>
</dbReference>
<dbReference type="EC" id="6.1.1.10" evidence="13"/>
<dbReference type="Gene3D" id="1.10.730.10">
    <property type="entry name" value="Isoleucyl-tRNA Synthetase, Domain 1"/>
    <property type="match status" value="1"/>
</dbReference>
<dbReference type="InterPro" id="IPR002547">
    <property type="entry name" value="tRNA-bd_dom"/>
</dbReference>
<dbReference type="GO" id="GO:0005524">
    <property type="term" value="F:ATP binding"/>
    <property type="evidence" value="ECO:0007669"/>
    <property type="project" value="UniProtKB-UniRule"/>
</dbReference>
<keyword evidence="4 13" id="KW-0963">Cytoplasm</keyword>
<evidence type="ECO:0000256" key="6">
    <source>
        <dbReference type="ARBA" id="ARBA00022598"/>
    </source>
</evidence>
<dbReference type="EMBL" id="AGEI01000003">
    <property type="protein sequence ID" value="EHR36074.1"/>
    <property type="molecule type" value="Genomic_DNA"/>
</dbReference>
<dbReference type="PANTHER" id="PTHR43326">
    <property type="entry name" value="METHIONYL-TRNA SYNTHETASE"/>
    <property type="match status" value="1"/>
</dbReference>
<comment type="catalytic activity">
    <reaction evidence="12 13">
        <text>tRNA(Met) + L-methionine + ATP = L-methionyl-tRNA(Met) + AMP + diphosphate</text>
        <dbReference type="Rhea" id="RHEA:13481"/>
        <dbReference type="Rhea" id="RHEA-COMP:9667"/>
        <dbReference type="Rhea" id="RHEA-COMP:9698"/>
        <dbReference type="ChEBI" id="CHEBI:30616"/>
        <dbReference type="ChEBI" id="CHEBI:33019"/>
        <dbReference type="ChEBI" id="CHEBI:57844"/>
        <dbReference type="ChEBI" id="CHEBI:78442"/>
        <dbReference type="ChEBI" id="CHEBI:78530"/>
        <dbReference type="ChEBI" id="CHEBI:456215"/>
        <dbReference type="EC" id="6.1.1.10"/>
    </reaction>
</comment>
<dbReference type="InterPro" id="IPR012340">
    <property type="entry name" value="NA-bd_OB-fold"/>
</dbReference>
<keyword evidence="5 13" id="KW-0820">tRNA-binding</keyword>
<evidence type="ECO:0000256" key="14">
    <source>
        <dbReference type="RuleBase" id="RU363039"/>
    </source>
</evidence>
<dbReference type="PATRIC" id="fig|883114.3.peg.171"/>
<comment type="caution">
    <text evidence="16">The sequence shown here is derived from an EMBL/GenBank/DDBJ whole genome shotgun (WGS) entry which is preliminary data.</text>
</comment>
<dbReference type="InterPro" id="IPR001412">
    <property type="entry name" value="aa-tRNA-synth_I_CS"/>
</dbReference>
<evidence type="ECO:0000256" key="7">
    <source>
        <dbReference type="ARBA" id="ARBA00022741"/>
    </source>
</evidence>
<dbReference type="PRINTS" id="PR01041">
    <property type="entry name" value="TRNASYNTHMET"/>
</dbReference>
<accession>H3NL93</accession>
<dbReference type="Gene3D" id="2.40.50.140">
    <property type="entry name" value="Nucleic acid-binding proteins"/>
    <property type="match status" value="1"/>
</dbReference>
<dbReference type="OrthoDB" id="9810191at2"/>
<dbReference type="InterPro" id="IPR009080">
    <property type="entry name" value="tRNAsynth_Ia_anticodon-bd"/>
</dbReference>
<feature type="binding site" evidence="13">
    <location>
        <position position="130"/>
    </location>
    <ligand>
        <name>Zn(2+)</name>
        <dbReference type="ChEBI" id="CHEBI:29105"/>
    </ligand>
</feature>
<dbReference type="Pfam" id="PF19303">
    <property type="entry name" value="Anticodon_3"/>
    <property type="match status" value="1"/>
</dbReference>
<dbReference type="CDD" id="cd00814">
    <property type="entry name" value="MetRS_core"/>
    <property type="match status" value="1"/>
</dbReference>
<dbReference type="SUPFAM" id="SSF47323">
    <property type="entry name" value="Anticodon-binding domain of a subclass of class I aminoacyl-tRNA synthetases"/>
    <property type="match status" value="1"/>
</dbReference>
<dbReference type="InterPro" id="IPR015413">
    <property type="entry name" value="Methionyl/Leucyl_tRNA_Synth"/>
</dbReference>
<comment type="similarity">
    <text evidence="14">Belongs to the class-I aminoacyl-tRNA synthetase family.</text>
</comment>
<dbReference type="FunFam" id="2.170.220.10:FF:000002">
    <property type="entry name" value="Methionine--tRNA ligase"/>
    <property type="match status" value="1"/>
</dbReference>
<dbReference type="Gene3D" id="3.40.50.620">
    <property type="entry name" value="HUPs"/>
    <property type="match status" value="1"/>
</dbReference>
<feature type="short sequence motif" description="'HIGH' region" evidence="13">
    <location>
        <begin position="15"/>
        <end position="25"/>
    </location>
</feature>
<dbReference type="AlphaFoldDB" id="H3NL93"/>
<comment type="subunit">
    <text evidence="3 13">Homodimer.</text>
</comment>
<dbReference type="Proteomes" id="UP000004191">
    <property type="component" value="Unassembled WGS sequence"/>
</dbReference>
<dbReference type="FunFam" id="2.40.50.140:FF:000042">
    <property type="entry name" value="Methionine--tRNA ligase"/>
    <property type="match status" value="1"/>
</dbReference>
<dbReference type="NCBIfam" id="TIGR00398">
    <property type="entry name" value="metG"/>
    <property type="match status" value="1"/>
</dbReference>
<dbReference type="Pfam" id="PF01588">
    <property type="entry name" value="tRNA_bind"/>
    <property type="match status" value="1"/>
</dbReference>
<dbReference type="InterPro" id="IPR014758">
    <property type="entry name" value="Met-tRNA_synth"/>
</dbReference>
<dbReference type="CDD" id="cd02800">
    <property type="entry name" value="tRNA_bind_EcMetRS_like"/>
    <property type="match status" value="1"/>
</dbReference>
<dbReference type="HAMAP" id="MF_01228">
    <property type="entry name" value="Met_tRNA_synth_type2"/>
    <property type="match status" value="1"/>
</dbReference>
<dbReference type="Gene3D" id="2.170.220.10">
    <property type="match status" value="1"/>
</dbReference>
<keyword evidence="6 13" id="KW-0436">Ligase</keyword>
<dbReference type="GO" id="GO:0005737">
    <property type="term" value="C:cytoplasm"/>
    <property type="evidence" value="ECO:0007669"/>
    <property type="project" value="UniProtKB-SubCell"/>
</dbReference>
<comment type="function">
    <text evidence="1 13">Is required not only for elongation of protein synthesis but also for the initiation of all mRNA translation through initiator tRNA(fMet) aminoacylation.</text>
</comment>
<evidence type="ECO:0000259" key="15">
    <source>
        <dbReference type="PROSITE" id="PS50886"/>
    </source>
</evidence>
<keyword evidence="17" id="KW-1185">Reference proteome</keyword>
<reference evidence="16 17" key="1">
    <citation type="submission" date="2012-01" db="EMBL/GenBank/DDBJ databases">
        <title>The Genome Sequence of Helcococcus kunzii ATCC 51366.</title>
        <authorList>
            <consortium name="The Broad Institute Genome Sequencing Platform"/>
            <person name="Earl A."/>
            <person name="Ward D."/>
            <person name="Feldgarden M."/>
            <person name="Gevers D."/>
            <person name="Huys G."/>
            <person name="Young S.K."/>
            <person name="Zeng Q."/>
            <person name="Gargeya S."/>
            <person name="Fitzgerald M."/>
            <person name="Haas B."/>
            <person name="Abouelleil A."/>
            <person name="Alvarado L."/>
            <person name="Arachchi H.M."/>
            <person name="Berlin A."/>
            <person name="Chapman S.B."/>
            <person name="Gearin G."/>
            <person name="Goldberg J."/>
            <person name="Griggs A."/>
            <person name="Gujja S."/>
            <person name="Hansen M."/>
            <person name="Heiman D."/>
            <person name="Howarth C."/>
            <person name="Larimer J."/>
            <person name="Lui A."/>
            <person name="MacDonald P.J.P."/>
            <person name="McCowen C."/>
            <person name="Montmayeur A."/>
            <person name="Murphy C."/>
            <person name="Neiman D."/>
            <person name="Pearson M."/>
            <person name="Priest M."/>
            <person name="Roberts A."/>
            <person name="Saif S."/>
            <person name="Shea T."/>
            <person name="Sisk P."/>
            <person name="Stolte C."/>
            <person name="Sykes S."/>
            <person name="Wortman J."/>
            <person name="Nusbaum C."/>
            <person name="Birren B."/>
        </authorList>
    </citation>
    <scope>NUCLEOTIDE SEQUENCE [LARGE SCALE GENOMIC DNA]</scope>
    <source>
        <strain evidence="16 17">ATCC 51366</strain>
    </source>
</reference>
<keyword evidence="9 13" id="KW-0694">RNA-binding</keyword>
<dbReference type="GO" id="GO:0000049">
    <property type="term" value="F:tRNA binding"/>
    <property type="evidence" value="ECO:0007669"/>
    <property type="project" value="UniProtKB-UniRule"/>
</dbReference>
<dbReference type="InterPro" id="IPR041872">
    <property type="entry name" value="Anticodon_Met"/>
</dbReference>
<feature type="binding site" evidence="13">
    <location>
        <position position="148"/>
    </location>
    <ligand>
        <name>Zn(2+)</name>
        <dbReference type="ChEBI" id="CHEBI:29105"/>
    </ligand>
</feature>
<evidence type="ECO:0000256" key="8">
    <source>
        <dbReference type="ARBA" id="ARBA00022840"/>
    </source>
</evidence>
<dbReference type="RefSeq" id="WP_005397041.1">
    <property type="nucleotide sequence ID" value="NZ_JH601088.1"/>
</dbReference>
<proteinExistence type="inferred from homology"/>
<feature type="binding site" evidence="13">
    <location>
        <position position="151"/>
    </location>
    <ligand>
        <name>Zn(2+)</name>
        <dbReference type="ChEBI" id="CHEBI:29105"/>
    </ligand>
</feature>
<evidence type="ECO:0000256" key="13">
    <source>
        <dbReference type="HAMAP-Rule" id="MF_01228"/>
    </source>
</evidence>
<dbReference type="STRING" id="883114.HMPREF9709_00170"/>
<dbReference type="InterPro" id="IPR014729">
    <property type="entry name" value="Rossmann-like_a/b/a_fold"/>
</dbReference>
<keyword evidence="8 13" id="KW-0067">ATP-binding</keyword>
<evidence type="ECO:0000313" key="16">
    <source>
        <dbReference type="EMBL" id="EHR36074.1"/>
    </source>
</evidence>
<dbReference type="GO" id="GO:0006431">
    <property type="term" value="P:methionyl-tRNA aminoacylation"/>
    <property type="evidence" value="ECO:0007669"/>
    <property type="project" value="UniProtKB-UniRule"/>
</dbReference>
<dbReference type="GO" id="GO:0004825">
    <property type="term" value="F:methionine-tRNA ligase activity"/>
    <property type="evidence" value="ECO:0007669"/>
    <property type="project" value="UniProtKB-UniRule"/>
</dbReference>
<protein>
    <recommendedName>
        <fullName evidence="13">Methionine--tRNA ligase</fullName>
        <ecNumber evidence="13">6.1.1.10</ecNumber>
    </recommendedName>
    <alternativeName>
        <fullName evidence="13">Methionyl-tRNA synthetase</fullName>
        <shortName evidence="13">MetRS</shortName>
    </alternativeName>
</protein>
<evidence type="ECO:0000256" key="5">
    <source>
        <dbReference type="ARBA" id="ARBA00022555"/>
    </source>
</evidence>
<keyword evidence="11 13" id="KW-0030">Aminoacyl-tRNA synthetase</keyword>
<sequence>MDKNKKPFYITTPIYYPSGNLHLGHTYTTIAADVLKRYKNIQGFDAYLVTGTDEHGQKIKEEAEKRGLTPLEFTTDIVKSVKKLWETLEIDYDTYVRTTDENHERNVRDIYQKLYDKGEIYKGVYEGYYCKPDEAFWTETQLDENGNCPECGRPVVKQTEESYFFRLSKYTDKIRKIYEDMPEFLLPERSKKEMINNFLDKGLDDLSVSRTKKSLSWGVELPFDENHVAYVWIDALSSYLTGIGYGEDEEKFNHYWPVGIHLMSKEIVRFHTIIWPAILMALDLPIPNRVFSHGWILFDDIKMSKSLGNVVYAEPYIERYGIDALKYFVLREFTFGQDGSFTNEKFLNRVNSDLANDLGNLVSRTVSMIEKYNDGIVVEPTKEGDYDDDLKNIAKNVINNVEKHMEELQFSYALEDIWTLVRRTNKYIDETSPWILIKEDKERLDTVLYNLIESIRIIAQLIEPFLPHTSEEIFGQIGVENKGWDSAREFGVYPVGNKVEKKDNLFPRLDIKKELEAIQIANDELFKKRVGMVKEEAKGEEEIEEVENIEFSEFEKLDMRIGKVISCEKHPNADKLLVFKVKVGNEERQIVSGIKKWYNPEELVGKNLVVLMNLKPIKLRGVESQGMLLAAEKDDKLSLLTPLNEVENGAKIS</sequence>
<dbReference type="SUPFAM" id="SSF52374">
    <property type="entry name" value="Nucleotidylyl transferase"/>
    <property type="match status" value="1"/>
</dbReference>
<evidence type="ECO:0000256" key="4">
    <source>
        <dbReference type="ARBA" id="ARBA00022490"/>
    </source>
</evidence>
<evidence type="ECO:0000256" key="12">
    <source>
        <dbReference type="ARBA" id="ARBA00047364"/>
    </source>
</evidence>
<gene>
    <name evidence="13" type="primary">metG</name>
    <name evidence="16" type="ORF">HMPREF9709_00170</name>
</gene>
<dbReference type="NCBIfam" id="NF008900">
    <property type="entry name" value="PRK12267.1"/>
    <property type="match status" value="1"/>
</dbReference>
<evidence type="ECO:0000256" key="10">
    <source>
        <dbReference type="ARBA" id="ARBA00022917"/>
    </source>
</evidence>
<dbReference type="NCBIfam" id="TIGR00399">
    <property type="entry name" value="metG_C_term"/>
    <property type="match status" value="1"/>
</dbReference>
<dbReference type="PANTHER" id="PTHR43326:SF1">
    <property type="entry name" value="METHIONINE--TRNA LIGASE, MITOCHONDRIAL"/>
    <property type="match status" value="1"/>
</dbReference>
<evidence type="ECO:0000256" key="1">
    <source>
        <dbReference type="ARBA" id="ARBA00003314"/>
    </source>
</evidence>
<dbReference type="GeneID" id="96998193"/>
<dbReference type="CDD" id="cd07957">
    <property type="entry name" value="Anticodon_Ia_Met"/>
    <property type="match status" value="1"/>
</dbReference>
<dbReference type="InterPro" id="IPR033911">
    <property type="entry name" value="MetRS_core"/>
</dbReference>
<feature type="domain" description="TRNA-binding" evidence="15">
    <location>
        <begin position="553"/>
        <end position="653"/>
    </location>
</feature>
<dbReference type="PROSITE" id="PS00178">
    <property type="entry name" value="AA_TRNA_LIGASE_I"/>
    <property type="match status" value="1"/>
</dbReference>
<organism evidence="16 17">
    <name type="scientific">Helcococcus kunzii ATCC 51366</name>
    <dbReference type="NCBI Taxonomy" id="883114"/>
    <lineage>
        <taxon>Bacteria</taxon>
        <taxon>Bacillati</taxon>
        <taxon>Bacillota</taxon>
        <taxon>Tissierellia</taxon>
        <taxon>Tissierellales</taxon>
        <taxon>Peptoniphilaceae</taxon>
        <taxon>Helcococcus</taxon>
    </lineage>
</organism>
<dbReference type="Pfam" id="PF09334">
    <property type="entry name" value="tRNA-synt_1g"/>
    <property type="match status" value="2"/>
</dbReference>
<comment type="subcellular location">
    <subcellularLocation>
        <location evidence="2 13">Cytoplasm</location>
    </subcellularLocation>
</comment>
<dbReference type="SUPFAM" id="SSF50249">
    <property type="entry name" value="Nucleic acid-binding proteins"/>
    <property type="match status" value="1"/>
</dbReference>
<evidence type="ECO:0000256" key="9">
    <source>
        <dbReference type="ARBA" id="ARBA00022884"/>
    </source>
</evidence>